<comment type="caution">
    <text evidence="2">The sequence shown here is derived from an EMBL/GenBank/DDBJ whole genome shotgun (WGS) entry which is preliminary data.</text>
</comment>
<gene>
    <name evidence="2" type="ORF">F0254_20190</name>
</gene>
<name>A0A7Y4F124_VIBAL</name>
<evidence type="ECO:0000313" key="3">
    <source>
        <dbReference type="Proteomes" id="UP000532247"/>
    </source>
</evidence>
<dbReference type="AlphaFoldDB" id="A0A7Y4F124"/>
<feature type="transmembrane region" description="Helical" evidence="1">
    <location>
        <begin position="35"/>
        <end position="56"/>
    </location>
</feature>
<dbReference type="Proteomes" id="UP000532247">
    <property type="component" value="Unassembled WGS sequence"/>
</dbReference>
<evidence type="ECO:0000313" key="2">
    <source>
        <dbReference type="EMBL" id="NOI11158.1"/>
    </source>
</evidence>
<keyword evidence="1" id="KW-0472">Membrane</keyword>
<protein>
    <submittedName>
        <fullName evidence="2">Uncharacterized protein</fullName>
    </submittedName>
</protein>
<organism evidence="2 3">
    <name type="scientific">Vibrio alginolyticus</name>
    <dbReference type="NCBI Taxonomy" id="663"/>
    <lineage>
        <taxon>Bacteria</taxon>
        <taxon>Pseudomonadati</taxon>
        <taxon>Pseudomonadota</taxon>
        <taxon>Gammaproteobacteria</taxon>
        <taxon>Vibrionales</taxon>
        <taxon>Vibrionaceae</taxon>
        <taxon>Vibrio</taxon>
    </lineage>
</organism>
<keyword evidence="1" id="KW-1133">Transmembrane helix</keyword>
<reference evidence="2 3" key="1">
    <citation type="submission" date="2019-09" db="EMBL/GenBank/DDBJ databases">
        <title>Draft genome sequencing and comparative genomics of hatchery-associated Vibrios.</title>
        <authorList>
            <person name="Kehlet-Delgado H."/>
            <person name="Mueller R.S."/>
        </authorList>
    </citation>
    <scope>NUCLEOTIDE SEQUENCE [LARGE SCALE GENOMIC DNA]</scope>
    <source>
        <strain evidence="2 3">081416A</strain>
    </source>
</reference>
<proteinExistence type="predicted"/>
<accession>A0A7Y4F124</accession>
<keyword evidence="1" id="KW-0812">Transmembrane</keyword>
<dbReference type="EMBL" id="VTYF01000015">
    <property type="protein sequence ID" value="NOI11158.1"/>
    <property type="molecule type" value="Genomic_DNA"/>
</dbReference>
<evidence type="ECO:0000256" key="1">
    <source>
        <dbReference type="SAM" id="Phobius"/>
    </source>
</evidence>
<sequence length="105" mass="12393">MDKNLHDKLDLIKLEIVQKERGIVVDTKKRQAYCFNALAVFLFNLYALAIELRFLLVGSLLKRFKIGSLELVTIARLKAHMEPWRDYDMSITRWHNRKGQNMQSD</sequence>
<dbReference type="RefSeq" id="WP_025443148.1">
    <property type="nucleotide sequence ID" value="NZ_JAFLNX010000017.1"/>
</dbReference>